<reference evidence="1 3" key="1">
    <citation type="submission" date="2018-08" db="EMBL/GenBank/DDBJ databases">
        <title>Genomic investigation of the strawberry pathogen Phytophthora fragariae indicates pathogenicity is determined by transcriptional variation in three key races.</title>
        <authorList>
            <person name="Adams T.M."/>
            <person name="Armitage A.D."/>
            <person name="Sobczyk M.K."/>
            <person name="Bates H.J."/>
            <person name="Dunwell J.M."/>
            <person name="Nellist C.F."/>
            <person name="Harrison R.J."/>
        </authorList>
    </citation>
    <scope>NUCLEOTIDE SEQUENCE [LARGE SCALE GENOMIC DNA]</scope>
    <source>
        <strain evidence="2 4">BC-23</strain>
        <strain evidence="1 3">NOV-27</strain>
    </source>
</reference>
<name>A0A6A3VMY2_9STRA</name>
<sequence length="165" mass="18306">MQWLKARSPGKGENYQTQNTVLRLPVVHRLSSSLRRLARLAARTTVAESFSLTCVSTIVHRNKRMHASSTRTLACWKTYTTSPVISASLSKKATLLRVAGGQLNEKHAHLEPTVERVIALESSVKLLRGVVCRRKAPRSSETLPLLKLTVSFVAGKVHVLQPTHH</sequence>
<proteinExistence type="predicted"/>
<dbReference type="Proteomes" id="UP000433483">
    <property type="component" value="Unassembled WGS sequence"/>
</dbReference>
<dbReference type="EMBL" id="QXGB01005100">
    <property type="protein sequence ID" value="KAE9164025.1"/>
    <property type="molecule type" value="Genomic_DNA"/>
</dbReference>
<dbReference type="EMBL" id="QXGC01004765">
    <property type="protein sequence ID" value="KAE9167858.1"/>
    <property type="molecule type" value="Genomic_DNA"/>
</dbReference>
<keyword evidence="3" id="KW-1185">Reference proteome</keyword>
<evidence type="ECO:0000313" key="2">
    <source>
        <dbReference type="EMBL" id="KAE9167858.1"/>
    </source>
</evidence>
<protein>
    <submittedName>
        <fullName evidence="1">Uncharacterized protein</fullName>
    </submittedName>
</protein>
<organism evidence="1 3">
    <name type="scientific">Phytophthora fragariae</name>
    <dbReference type="NCBI Taxonomy" id="53985"/>
    <lineage>
        <taxon>Eukaryota</taxon>
        <taxon>Sar</taxon>
        <taxon>Stramenopiles</taxon>
        <taxon>Oomycota</taxon>
        <taxon>Peronosporomycetes</taxon>
        <taxon>Peronosporales</taxon>
        <taxon>Peronosporaceae</taxon>
        <taxon>Phytophthora</taxon>
    </lineage>
</organism>
<dbReference type="AlphaFoldDB" id="A0A6A3VMY2"/>
<evidence type="ECO:0000313" key="4">
    <source>
        <dbReference type="Proteomes" id="UP000476176"/>
    </source>
</evidence>
<dbReference type="Proteomes" id="UP000476176">
    <property type="component" value="Unassembled WGS sequence"/>
</dbReference>
<accession>A0A6A3VMY2</accession>
<gene>
    <name evidence="2" type="ORF">PF004_g28684</name>
    <name evidence="1" type="ORF">PF005_g30198</name>
</gene>
<evidence type="ECO:0000313" key="1">
    <source>
        <dbReference type="EMBL" id="KAE9164025.1"/>
    </source>
</evidence>
<comment type="caution">
    <text evidence="1">The sequence shown here is derived from an EMBL/GenBank/DDBJ whole genome shotgun (WGS) entry which is preliminary data.</text>
</comment>
<dbReference type="OrthoDB" id="10321299at2759"/>
<evidence type="ECO:0000313" key="3">
    <source>
        <dbReference type="Proteomes" id="UP000433483"/>
    </source>
</evidence>